<name>A0A5A7PQ89_STRAF</name>
<dbReference type="PANTHER" id="PTHR34067">
    <property type="entry name" value="OS04G0193200 PROTEIN"/>
    <property type="match status" value="1"/>
</dbReference>
<keyword evidence="9" id="KW-1185">Reference proteome</keyword>
<feature type="compositionally biased region" description="Basic and acidic residues" evidence="6">
    <location>
        <begin position="280"/>
        <end position="297"/>
    </location>
</feature>
<sequence length="775" mass="85456">MGVERPDWLPAGWRVHVKVRTSGKKDKYYVNSSKGLTLSSKPEVLRYLKSSGKDVKLKGSGKDVKLKASGKDDKPKEVTKSNIQKTVAENLPPGWIKEVRSRKKGSKKKSDTYYIDPISGRQFRSMQEVFRYLESKDLEEHAKSKSDVRDHVSIKLGYASKSSSAGAKGQRSTDKNADKSLTGKRSVKSGLERSRFAVGLKDGPKANVSMPTEQGGEDDAPATELSDKLVDLFQKLADRKSRRKKLADNRVDKSADKDQISKSDQRSKSGSKVKNQDTPIQEHGDNKHDCVGGDLPHKLRQVNANEQVEGGRRQSMRLTVRKQKDKSLRSAFAGSGEAAKKIIIPSESDMLEEKVKENNSTGDSQQQHESPSYNKKRKTLNNKQYESPSYNNKRKTLNSKSASDLPHRKPKRIAREEIDLPSQSPEIKTSKQSGALAASLPAGKSEEVTAAKNNISRSGPSDKPQIVTFARKNSNEHKHSKCALEYYSTKSEEKPNKPSLPAGELEVTTAKNKEIGRSGPSNKPQSDTTAHENSKEHNHSKCGPENSTKNEEKPNKPSPPAVELEVTTAKNNIGRSGPSTKPQIGTTAHKNSMEHNLSKCRQENSTKNEEKPVISHDGKEDEKPGQKPEMNPKSAMNDLLRDPCIEFAVKTLTGAIPIEEVNKVGRNPVSSSLSSLHVSSTSSSNKSASGNIWADPCFEFAAKILTGEVPVKDDGSQLRIAFQQPRDPSLDNVYPLDTFSQFAGVKNAWERQQGVKDPSLVRDCGPALKDTKREL</sequence>
<feature type="compositionally biased region" description="Polar residues" evidence="6">
    <location>
        <begin position="519"/>
        <end position="528"/>
    </location>
</feature>
<dbReference type="EMBL" id="BKCP01004960">
    <property type="protein sequence ID" value="GER34960.1"/>
    <property type="molecule type" value="Genomic_DNA"/>
</dbReference>
<dbReference type="GO" id="GO:0005634">
    <property type="term" value="C:nucleus"/>
    <property type="evidence" value="ECO:0007669"/>
    <property type="project" value="UniProtKB-SubCell"/>
</dbReference>
<feature type="domain" description="MBD" evidence="7">
    <location>
        <begin position="1"/>
        <end position="69"/>
    </location>
</feature>
<dbReference type="SUPFAM" id="SSF54171">
    <property type="entry name" value="DNA-binding domain"/>
    <property type="match status" value="2"/>
</dbReference>
<comment type="caution">
    <text evidence="8">The sequence shown here is derived from an EMBL/GenBank/DDBJ whole genome shotgun (WGS) entry which is preliminary data.</text>
</comment>
<dbReference type="Pfam" id="PF01429">
    <property type="entry name" value="MBD"/>
    <property type="match status" value="2"/>
</dbReference>
<keyword evidence="3" id="KW-0238">DNA-binding</keyword>
<feature type="region of interest" description="Disordered" evidence="6">
    <location>
        <begin position="238"/>
        <end position="636"/>
    </location>
</feature>
<feature type="compositionally biased region" description="Basic and acidic residues" evidence="6">
    <location>
        <begin position="246"/>
        <end position="267"/>
    </location>
</feature>
<reference evidence="9" key="1">
    <citation type="journal article" date="2019" name="Curr. Biol.">
        <title>Genome Sequence of Striga asiatica Provides Insight into the Evolution of Plant Parasitism.</title>
        <authorList>
            <person name="Yoshida S."/>
            <person name="Kim S."/>
            <person name="Wafula E.K."/>
            <person name="Tanskanen J."/>
            <person name="Kim Y.M."/>
            <person name="Honaas L."/>
            <person name="Yang Z."/>
            <person name="Spallek T."/>
            <person name="Conn C.E."/>
            <person name="Ichihashi Y."/>
            <person name="Cheong K."/>
            <person name="Cui S."/>
            <person name="Der J.P."/>
            <person name="Gundlach H."/>
            <person name="Jiao Y."/>
            <person name="Hori C."/>
            <person name="Ishida J.K."/>
            <person name="Kasahara H."/>
            <person name="Kiba T."/>
            <person name="Kim M.S."/>
            <person name="Koo N."/>
            <person name="Laohavisit A."/>
            <person name="Lee Y.H."/>
            <person name="Lumba S."/>
            <person name="McCourt P."/>
            <person name="Mortimer J.C."/>
            <person name="Mutuku J.M."/>
            <person name="Nomura T."/>
            <person name="Sasaki-Sekimoto Y."/>
            <person name="Seto Y."/>
            <person name="Wang Y."/>
            <person name="Wakatake T."/>
            <person name="Sakakibara H."/>
            <person name="Demura T."/>
            <person name="Yamaguchi S."/>
            <person name="Yoneyama K."/>
            <person name="Manabe R.I."/>
            <person name="Nelson D.C."/>
            <person name="Schulman A.H."/>
            <person name="Timko M.P."/>
            <person name="dePamphilis C.W."/>
            <person name="Choi D."/>
            <person name="Shirasu K."/>
        </authorList>
    </citation>
    <scope>NUCLEOTIDE SEQUENCE [LARGE SCALE GENOMIC DNA]</scope>
    <source>
        <strain evidence="9">cv. UVA1</strain>
    </source>
</reference>
<dbReference type="PROSITE" id="PS50982">
    <property type="entry name" value="MBD"/>
    <property type="match status" value="2"/>
</dbReference>
<feature type="compositionally biased region" description="Polar residues" evidence="6">
    <location>
        <begin position="358"/>
        <end position="373"/>
    </location>
</feature>
<dbReference type="InterPro" id="IPR038945">
    <property type="entry name" value="MBD13-like"/>
</dbReference>
<feature type="compositionally biased region" description="Basic and acidic residues" evidence="6">
    <location>
        <begin position="529"/>
        <end position="539"/>
    </location>
</feature>
<evidence type="ECO:0000256" key="4">
    <source>
        <dbReference type="ARBA" id="ARBA00023163"/>
    </source>
</evidence>
<keyword evidence="4" id="KW-0804">Transcription</keyword>
<feature type="region of interest" description="Disordered" evidence="6">
    <location>
        <begin position="64"/>
        <end position="117"/>
    </location>
</feature>
<feature type="region of interest" description="Disordered" evidence="6">
    <location>
        <begin position="158"/>
        <end position="226"/>
    </location>
</feature>
<feature type="domain" description="MBD" evidence="7">
    <location>
        <begin position="81"/>
        <end position="153"/>
    </location>
</feature>
<dbReference type="PANTHER" id="PTHR34067:SF20">
    <property type="entry name" value="OS08G0206700 PROTEIN"/>
    <property type="match status" value="1"/>
</dbReference>
<feature type="compositionally biased region" description="Polar residues" evidence="6">
    <location>
        <begin position="268"/>
        <end position="279"/>
    </location>
</feature>
<organism evidence="8 9">
    <name type="scientific">Striga asiatica</name>
    <name type="common">Asiatic witchweed</name>
    <name type="synonym">Buchnera asiatica</name>
    <dbReference type="NCBI Taxonomy" id="4170"/>
    <lineage>
        <taxon>Eukaryota</taxon>
        <taxon>Viridiplantae</taxon>
        <taxon>Streptophyta</taxon>
        <taxon>Embryophyta</taxon>
        <taxon>Tracheophyta</taxon>
        <taxon>Spermatophyta</taxon>
        <taxon>Magnoliopsida</taxon>
        <taxon>eudicotyledons</taxon>
        <taxon>Gunneridae</taxon>
        <taxon>Pentapetalae</taxon>
        <taxon>asterids</taxon>
        <taxon>lamiids</taxon>
        <taxon>Lamiales</taxon>
        <taxon>Orobanchaceae</taxon>
        <taxon>Buchnereae</taxon>
        <taxon>Striga</taxon>
    </lineage>
</organism>
<evidence type="ECO:0000256" key="2">
    <source>
        <dbReference type="ARBA" id="ARBA00023015"/>
    </source>
</evidence>
<dbReference type="OrthoDB" id="10072024at2759"/>
<protein>
    <submittedName>
        <fullName evidence="8">Methyl-CPG-binding domain protein 13</fullName>
    </submittedName>
</protein>
<dbReference type="InterPro" id="IPR001739">
    <property type="entry name" value="Methyl_CpG_DNA-bd"/>
</dbReference>
<feature type="compositionally biased region" description="Low complexity" evidence="6">
    <location>
        <begin position="158"/>
        <end position="169"/>
    </location>
</feature>
<dbReference type="Proteomes" id="UP000325081">
    <property type="component" value="Unassembled WGS sequence"/>
</dbReference>
<gene>
    <name evidence="8" type="ORF">STAS_11214</name>
</gene>
<feature type="compositionally biased region" description="Polar residues" evidence="6">
    <location>
        <begin position="421"/>
        <end position="433"/>
    </location>
</feature>
<evidence type="ECO:0000259" key="7">
    <source>
        <dbReference type="PROSITE" id="PS50982"/>
    </source>
</evidence>
<keyword evidence="2" id="KW-0805">Transcription regulation</keyword>
<comment type="subcellular location">
    <subcellularLocation>
        <location evidence="1">Nucleus</location>
    </subcellularLocation>
</comment>
<proteinExistence type="predicted"/>
<evidence type="ECO:0000256" key="1">
    <source>
        <dbReference type="ARBA" id="ARBA00004123"/>
    </source>
</evidence>
<feature type="compositionally biased region" description="Basic and acidic residues" evidence="6">
    <location>
        <begin position="591"/>
        <end position="626"/>
    </location>
</feature>
<feature type="compositionally biased region" description="Polar residues" evidence="6">
    <location>
        <begin position="568"/>
        <end position="590"/>
    </location>
</feature>
<evidence type="ECO:0000313" key="8">
    <source>
        <dbReference type="EMBL" id="GER34960.1"/>
    </source>
</evidence>
<keyword evidence="5" id="KW-0539">Nucleus</keyword>
<evidence type="ECO:0000256" key="5">
    <source>
        <dbReference type="ARBA" id="ARBA00023242"/>
    </source>
</evidence>
<feature type="compositionally biased region" description="Polar residues" evidence="6">
    <location>
        <begin position="381"/>
        <end position="391"/>
    </location>
</feature>
<evidence type="ECO:0000256" key="3">
    <source>
        <dbReference type="ARBA" id="ARBA00023125"/>
    </source>
</evidence>
<accession>A0A5A7PQ89</accession>
<dbReference type="AlphaFoldDB" id="A0A5A7PQ89"/>
<feature type="compositionally biased region" description="Basic and acidic residues" evidence="6">
    <location>
        <begin position="64"/>
        <end position="79"/>
    </location>
</feature>
<dbReference type="GO" id="GO:0003677">
    <property type="term" value="F:DNA binding"/>
    <property type="evidence" value="ECO:0007669"/>
    <property type="project" value="UniProtKB-KW"/>
</dbReference>
<dbReference type="InterPro" id="IPR016177">
    <property type="entry name" value="DNA-bd_dom_sf"/>
</dbReference>
<evidence type="ECO:0000313" key="9">
    <source>
        <dbReference type="Proteomes" id="UP000325081"/>
    </source>
</evidence>
<evidence type="ECO:0000256" key="6">
    <source>
        <dbReference type="SAM" id="MobiDB-lite"/>
    </source>
</evidence>
<dbReference type="Gene3D" id="3.30.890.10">
    <property type="entry name" value="Methyl-cpg-binding Protein 2, Chain A"/>
    <property type="match status" value="2"/>
</dbReference>